<feature type="domain" description="SGNH" evidence="4">
    <location>
        <begin position="454"/>
        <end position="677"/>
    </location>
</feature>
<feature type="transmembrane region" description="Helical" evidence="2">
    <location>
        <begin position="47"/>
        <end position="68"/>
    </location>
</feature>
<dbReference type="Pfam" id="PF01757">
    <property type="entry name" value="Acyl_transf_3"/>
    <property type="match status" value="1"/>
</dbReference>
<dbReference type="Proteomes" id="UP000076976">
    <property type="component" value="Unassembled WGS sequence"/>
</dbReference>
<evidence type="ECO:0000313" key="6">
    <source>
        <dbReference type="Proteomes" id="UP000076976"/>
    </source>
</evidence>
<name>A0A176QFG5_9MICO</name>
<feature type="transmembrane region" description="Helical" evidence="2">
    <location>
        <begin position="374"/>
        <end position="392"/>
    </location>
</feature>
<feature type="transmembrane region" description="Helical" evidence="2">
    <location>
        <begin position="247"/>
        <end position="264"/>
    </location>
</feature>
<comment type="caution">
    <text evidence="5">The sequence shown here is derived from an EMBL/GenBank/DDBJ whole genome shotgun (WGS) entry which is preliminary data.</text>
</comment>
<dbReference type="GO" id="GO:0016020">
    <property type="term" value="C:membrane"/>
    <property type="evidence" value="ECO:0007669"/>
    <property type="project" value="TreeGrafter"/>
</dbReference>
<feature type="compositionally biased region" description="Low complexity" evidence="1">
    <location>
        <begin position="406"/>
        <end position="418"/>
    </location>
</feature>
<feature type="region of interest" description="Disordered" evidence="1">
    <location>
        <begin position="406"/>
        <end position="437"/>
    </location>
</feature>
<dbReference type="InterPro" id="IPR002656">
    <property type="entry name" value="Acyl_transf_3_dom"/>
</dbReference>
<dbReference type="RefSeq" id="WP_083968194.1">
    <property type="nucleotide sequence ID" value="NZ_LQZG01000001.1"/>
</dbReference>
<dbReference type="PANTHER" id="PTHR23028:SF53">
    <property type="entry name" value="ACYL_TRANSF_3 DOMAIN-CONTAINING PROTEIN"/>
    <property type="match status" value="1"/>
</dbReference>
<feature type="transmembrane region" description="Helical" evidence="2">
    <location>
        <begin position="276"/>
        <end position="294"/>
    </location>
</feature>
<feature type="transmembrane region" description="Helical" evidence="2">
    <location>
        <begin position="335"/>
        <end position="354"/>
    </location>
</feature>
<dbReference type="PANTHER" id="PTHR23028">
    <property type="entry name" value="ACETYLTRANSFERASE"/>
    <property type="match status" value="1"/>
</dbReference>
<reference evidence="5 6" key="1">
    <citation type="submission" date="2016-01" db="EMBL/GenBank/DDBJ databases">
        <title>Janibacter melonis strain CD11_4 genome sequencing and assembly.</title>
        <authorList>
            <person name="Nair G.R."/>
            <person name="Kaur G."/>
            <person name="Chander A.M."/>
            <person name="Mayilraj S."/>
        </authorList>
    </citation>
    <scope>NUCLEOTIDE SEQUENCE [LARGE SCALE GENOMIC DNA]</scope>
    <source>
        <strain evidence="5 6">CD11-4</strain>
    </source>
</reference>
<evidence type="ECO:0008006" key="7">
    <source>
        <dbReference type="Google" id="ProtNLM"/>
    </source>
</evidence>
<accession>A0A176QFG5</accession>
<feature type="transmembrane region" description="Helical" evidence="2">
    <location>
        <begin position="184"/>
        <end position="203"/>
    </location>
</feature>
<feature type="transmembrane region" description="Helical" evidence="2">
    <location>
        <begin position="89"/>
        <end position="109"/>
    </location>
</feature>
<organism evidence="5 6">
    <name type="scientific">Janibacter melonis</name>
    <dbReference type="NCBI Taxonomy" id="262209"/>
    <lineage>
        <taxon>Bacteria</taxon>
        <taxon>Bacillati</taxon>
        <taxon>Actinomycetota</taxon>
        <taxon>Actinomycetes</taxon>
        <taxon>Micrococcales</taxon>
        <taxon>Intrasporangiaceae</taxon>
        <taxon>Janibacter</taxon>
    </lineage>
</organism>
<dbReference type="STRING" id="262209.AWH69_00865"/>
<keyword evidence="2" id="KW-0812">Transmembrane</keyword>
<dbReference type="GO" id="GO:0009103">
    <property type="term" value="P:lipopolysaccharide biosynthetic process"/>
    <property type="evidence" value="ECO:0007669"/>
    <property type="project" value="TreeGrafter"/>
</dbReference>
<keyword evidence="2" id="KW-1133">Transmembrane helix</keyword>
<dbReference type="InterPro" id="IPR050879">
    <property type="entry name" value="Acyltransferase_3"/>
</dbReference>
<gene>
    <name evidence="5" type="ORF">AWH69_00865</name>
</gene>
<feature type="domain" description="Acyltransferase 3" evidence="3">
    <location>
        <begin position="23"/>
        <end position="355"/>
    </location>
</feature>
<dbReference type="EMBL" id="LQZG01000001">
    <property type="protein sequence ID" value="OAB88398.1"/>
    <property type="molecule type" value="Genomic_DNA"/>
</dbReference>
<dbReference type="AlphaFoldDB" id="A0A176QFG5"/>
<evidence type="ECO:0000259" key="3">
    <source>
        <dbReference type="Pfam" id="PF01757"/>
    </source>
</evidence>
<evidence type="ECO:0000313" key="5">
    <source>
        <dbReference type="EMBL" id="OAB88398.1"/>
    </source>
</evidence>
<keyword evidence="6" id="KW-1185">Reference proteome</keyword>
<evidence type="ECO:0000259" key="4">
    <source>
        <dbReference type="Pfam" id="PF19040"/>
    </source>
</evidence>
<sequence>MSAGPGTAAPPAAPAATSRFRPDVEGLRAVAVGLVLWYHAGLPWLDGGFAGVDVFFVISGFLITGQLVREVERTGRVSLPRFYARRAKRLFPAAATVLLSTCALVLAVFPTTTWKDFGGDIAASAAYLVNWRLAERSVDYLAEDTQQSPVQHFWSLAVEEQYYILWPLLILALAVVVRRTSLPVRPTLAVGLGALIVLPSLAWSVHLTEVEAPRAYFVTTTRLWELGIGALVAIGPHLWVRAPRAAAAALGWAGLATIALGAALQDTTVPWPGSAALVPTLGAAAVLVAGFAAGDAGPLRLLRLRPMTWVGALSYSLYLWHWPLVVAAGQVWPDAAWAPVAAVVVSVVPAWLTYRLVEGPVRHHPLFSVRARPALSLGLALTLVGVLAGFAVSRAAPQAQLADPSSAPGAAALAPDPGRASVSTEPGPMTPDPLEATKDLPSLYAENCQVSVADEGLKTCEFGDPDGDTVVALVGDSKISQWLPAVEEIAKERGYKVVTYVRSACAFSATLNAMEGGAAQRCQEWGTQVIDRLTGDERPDVVLTSSVRSEGVDSAGDRSVEALGEGYATYWERLEDAGVRVGVITDNPAPQEPVYTCVAEHPDDYMTACQVPFALGQGTPALLDGTERVSGVEVIDVLPWVCPADTCWPVIGQVLLYRQGSHLTATYARSLEDVIAPPLERLVEQDEP</sequence>
<keyword evidence="2" id="KW-0472">Membrane</keyword>
<evidence type="ECO:0000256" key="1">
    <source>
        <dbReference type="SAM" id="MobiDB-lite"/>
    </source>
</evidence>
<feature type="transmembrane region" description="Helical" evidence="2">
    <location>
        <begin position="306"/>
        <end position="323"/>
    </location>
</feature>
<feature type="transmembrane region" description="Helical" evidence="2">
    <location>
        <begin position="161"/>
        <end position="177"/>
    </location>
</feature>
<dbReference type="GO" id="GO:0016747">
    <property type="term" value="F:acyltransferase activity, transferring groups other than amino-acyl groups"/>
    <property type="evidence" value="ECO:0007669"/>
    <property type="project" value="InterPro"/>
</dbReference>
<proteinExistence type="predicted"/>
<evidence type="ECO:0000256" key="2">
    <source>
        <dbReference type="SAM" id="Phobius"/>
    </source>
</evidence>
<dbReference type="InterPro" id="IPR043968">
    <property type="entry name" value="SGNH"/>
</dbReference>
<feature type="transmembrane region" description="Helical" evidence="2">
    <location>
        <begin position="223"/>
        <end position="240"/>
    </location>
</feature>
<dbReference type="Pfam" id="PF19040">
    <property type="entry name" value="SGNH"/>
    <property type="match status" value="1"/>
</dbReference>
<protein>
    <recommendedName>
        <fullName evidence="7">Acyltransferase</fullName>
    </recommendedName>
</protein>